<dbReference type="GeneID" id="55623191"/>
<gene>
    <name evidence="2" type="primary">5</name>
    <name evidence="2" type="ORF">PBI_LAMBO_5</name>
</gene>
<dbReference type="InterPro" id="IPR036514">
    <property type="entry name" value="SGNH_hydro_sf"/>
</dbReference>
<feature type="domain" description="SGNH hydrolase-type esterase" evidence="1">
    <location>
        <begin position="124"/>
        <end position="305"/>
    </location>
</feature>
<proteinExistence type="predicted"/>
<dbReference type="PANTHER" id="PTHR30383">
    <property type="entry name" value="THIOESTERASE 1/PROTEASE 1/LYSOPHOSPHOLIPASE L1"/>
    <property type="match status" value="1"/>
</dbReference>
<dbReference type="Gene3D" id="3.40.50.1110">
    <property type="entry name" value="SGNH hydrolase"/>
    <property type="match status" value="1"/>
</dbReference>
<name>A0A5J6TUA2_9CAUD</name>
<dbReference type="InterPro" id="IPR013830">
    <property type="entry name" value="SGNH_hydro"/>
</dbReference>
<dbReference type="Proteomes" id="UP000325706">
    <property type="component" value="Segment"/>
</dbReference>
<evidence type="ECO:0000259" key="1">
    <source>
        <dbReference type="Pfam" id="PF13472"/>
    </source>
</evidence>
<dbReference type="InterPro" id="IPR051532">
    <property type="entry name" value="Ester_Hydrolysis_Enzymes"/>
</dbReference>
<dbReference type="EMBL" id="MN234220">
    <property type="protein sequence ID" value="QFG13517.1"/>
    <property type="molecule type" value="Genomic_DNA"/>
</dbReference>
<dbReference type="GO" id="GO:0004622">
    <property type="term" value="F:phosphatidylcholine lysophospholipase activity"/>
    <property type="evidence" value="ECO:0007669"/>
    <property type="project" value="TreeGrafter"/>
</dbReference>
<reference evidence="2 3" key="1">
    <citation type="submission" date="2019-07" db="EMBL/GenBank/DDBJ databases">
        <authorList>
            <person name="Fryberger R.B."/>
            <person name="Stoner T.H."/>
            <person name="Garlena R.A."/>
            <person name="Russell D.A."/>
            <person name="Pope W.H."/>
            <person name="Jacobs-Sera D."/>
            <person name="Hatfull G.F."/>
        </authorList>
    </citation>
    <scope>NUCLEOTIDE SEQUENCE [LARGE SCALE GENOMIC DNA]</scope>
</reference>
<dbReference type="Pfam" id="PF13472">
    <property type="entry name" value="Lipase_GDSL_2"/>
    <property type="match status" value="1"/>
</dbReference>
<organism evidence="2 3">
    <name type="scientific">Gordonia phage Lambo</name>
    <dbReference type="NCBI Taxonomy" id="2599845"/>
    <lineage>
        <taxon>Viruses</taxon>
        <taxon>Duplodnaviria</taxon>
        <taxon>Heunggongvirae</taxon>
        <taxon>Uroviricota</taxon>
        <taxon>Caudoviricetes</taxon>
        <taxon>Dovevirinae</taxon>
        <taxon>Lambovirus</taxon>
        <taxon>Lambovirus lambo</taxon>
    </lineage>
</organism>
<dbReference type="RefSeq" id="YP_009852558.1">
    <property type="nucleotide sequence ID" value="NC_048814.1"/>
</dbReference>
<keyword evidence="3" id="KW-1185">Reference proteome</keyword>
<evidence type="ECO:0000313" key="2">
    <source>
        <dbReference type="EMBL" id="QFG13517.1"/>
    </source>
</evidence>
<evidence type="ECO:0000313" key="3">
    <source>
        <dbReference type="Proteomes" id="UP000325706"/>
    </source>
</evidence>
<sequence length="498" mass="53029">MANVWYIGDAQVREVYGQRFDVYNGWAVNESAFTSGQRADLDADPGFLLGQNGPRVNPPWTPDGAVGRDATLLQKMLDIYNEIPGRLGKAALDATYVRSVNGVPVNPETGNVEIEAGSGIRTVVVGDSNTENGGGPGVSRSWRPGAPWTWAMMLSGWRCEVVHNAGIGGETTTQILARYNTDVIAKAPNLVILSAGTNDAGTTAITVPLETTKANITEMIARNRAIGAKTIIGTIPPRNSRDATTRAHALPLNAWIRRLPLTQPDVWVVDYYLYLADVASTSVADQWITDYSNDGTHFRPKGARIAGMKLAEIITQLFPPLTRISPVRGDATNLITNQGQFVGASAGVAPTGWTLSNSGTMAPYITGLVPRTDGVPGSWLEVVVPNGGSFVMSRAITSQVSVGDTIQAAVEFDFSALEASPSVYQYASLDLSIGPAYTNSQAMGHAEGSDYNHGSDARKGVLLTPPRTLVTGDTPTQIMFDIRGGGTYRFANATVSKV</sequence>
<dbReference type="PANTHER" id="PTHR30383:SF5">
    <property type="entry name" value="SGNH HYDROLASE-TYPE ESTERASE DOMAIN-CONTAINING PROTEIN"/>
    <property type="match status" value="1"/>
</dbReference>
<accession>A0A5J6TUA2</accession>
<dbReference type="KEGG" id="vg:55623191"/>
<dbReference type="SUPFAM" id="SSF52266">
    <property type="entry name" value="SGNH hydrolase"/>
    <property type="match status" value="1"/>
</dbReference>
<protein>
    <submittedName>
        <fullName evidence="2">Esterase</fullName>
    </submittedName>
</protein>
<dbReference type="CDD" id="cd00229">
    <property type="entry name" value="SGNH_hydrolase"/>
    <property type="match status" value="1"/>
</dbReference>